<keyword evidence="3" id="KW-1185">Reference proteome</keyword>
<reference evidence="2 3" key="1">
    <citation type="submission" date="2020-02" db="EMBL/GenBank/DDBJ databases">
        <title>Draft genome sequence of Haematococcus lacustris strain NIES-144.</title>
        <authorList>
            <person name="Morimoto D."/>
            <person name="Nakagawa S."/>
            <person name="Yoshida T."/>
            <person name="Sawayama S."/>
        </authorList>
    </citation>
    <scope>NUCLEOTIDE SEQUENCE [LARGE SCALE GENOMIC DNA]</scope>
    <source>
        <strain evidence="2 3">NIES-144</strain>
    </source>
</reference>
<feature type="non-terminal residue" evidence="2">
    <location>
        <position position="45"/>
    </location>
</feature>
<dbReference type="AlphaFoldDB" id="A0A6A0A8T5"/>
<evidence type="ECO:0000313" key="2">
    <source>
        <dbReference type="EMBL" id="GFH29130.1"/>
    </source>
</evidence>
<accession>A0A6A0A8T5</accession>
<feature type="region of interest" description="Disordered" evidence="1">
    <location>
        <begin position="22"/>
        <end position="45"/>
    </location>
</feature>
<gene>
    <name evidence="2" type="ORF">HaLaN_27738</name>
</gene>
<proteinExistence type="predicted"/>
<feature type="non-terminal residue" evidence="2">
    <location>
        <position position="1"/>
    </location>
</feature>
<evidence type="ECO:0000256" key="1">
    <source>
        <dbReference type="SAM" id="MobiDB-lite"/>
    </source>
</evidence>
<organism evidence="2 3">
    <name type="scientific">Haematococcus lacustris</name>
    <name type="common">Green alga</name>
    <name type="synonym">Haematococcus pluvialis</name>
    <dbReference type="NCBI Taxonomy" id="44745"/>
    <lineage>
        <taxon>Eukaryota</taxon>
        <taxon>Viridiplantae</taxon>
        <taxon>Chlorophyta</taxon>
        <taxon>core chlorophytes</taxon>
        <taxon>Chlorophyceae</taxon>
        <taxon>CS clade</taxon>
        <taxon>Chlamydomonadales</taxon>
        <taxon>Haematococcaceae</taxon>
        <taxon>Haematococcus</taxon>
    </lineage>
</organism>
<dbReference type="EMBL" id="BLLF01004196">
    <property type="protein sequence ID" value="GFH29130.1"/>
    <property type="molecule type" value="Genomic_DNA"/>
</dbReference>
<name>A0A6A0A8T5_HAELA</name>
<dbReference type="Proteomes" id="UP000485058">
    <property type="component" value="Unassembled WGS sequence"/>
</dbReference>
<comment type="caution">
    <text evidence="2">The sequence shown here is derived from an EMBL/GenBank/DDBJ whole genome shotgun (WGS) entry which is preliminary data.</text>
</comment>
<sequence length="45" mass="4709">APTSPLCLPAACPGVQVECGRAGDGSGLRQPHPRLWHAQLHQPQA</sequence>
<protein>
    <submittedName>
        <fullName evidence="2">Uncharacterized protein</fullName>
    </submittedName>
</protein>
<evidence type="ECO:0000313" key="3">
    <source>
        <dbReference type="Proteomes" id="UP000485058"/>
    </source>
</evidence>